<protein>
    <submittedName>
        <fullName evidence="2">Uncharacterized protein</fullName>
    </submittedName>
</protein>
<evidence type="ECO:0000256" key="1">
    <source>
        <dbReference type="SAM" id="MobiDB-lite"/>
    </source>
</evidence>
<feature type="region of interest" description="Disordered" evidence="1">
    <location>
        <begin position="145"/>
        <end position="174"/>
    </location>
</feature>
<gene>
    <name evidence="2" type="ORF">PAHAL_5G405000</name>
</gene>
<reference evidence="2" key="1">
    <citation type="submission" date="2018-04" db="EMBL/GenBank/DDBJ databases">
        <title>WGS assembly of Panicum hallii.</title>
        <authorList>
            <person name="Lovell J."/>
            <person name="Jenkins J."/>
            <person name="Lowry D."/>
            <person name="Mamidi S."/>
            <person name="Sreedasyam A."/>
            <person name="Weng X."/>
            <person name="Barry K."/>
            <person name="Bonette J."/>
            <person name="Campitelli B."/>
            <person name="Daum C."/>
            <person name="Gordon S."/>
            <person name="Gould B."/>
            <person name="Lipzen A."/>
            <person name="Macqueen A."/>
            <person name="Palacio-Mejia J."/>
            <person name="Plott C."/>
            <person name="Shakirov E."/>
            <person name="Shu S."/>
            <person name="Yoshinaga Y."/>
            <person name="Zane M."/>
            <person name="Rokhsar D."/>
            <person name="Grimwood J."/>
            <person name="Schmutz J."/>
            <person name="Juenger T."/>
        </authorList>
    </citation>
    <scope>NUCLEOTIDE SEQUENCE [LARGE SCALE GENOMIC DNA]</scope>
    <source>
        <strain evidence="2">FIL2</strain>
    </source>
</reference>
<dbReference type="EMBL" id="CM008050">
    <property type="protein sequence ID" value="PAN31217.1"/>
    <property type="molecule type" value="Genomic_DNA"/>
</dbReference>
<proteinExistence type="predicted"/>
<sequence>MASSRRTASCLPLALQLVSTNGASELTRHRAASTRAHINPTPSPCQGTRRTFSQRDRCPDRRRSPAASFSQGGPPAGPDGDVRPVGVKRARPLAPPPRPRSRPRRLAVSPAAGVAVGRLWPGPCARARAHLGVHVNVHAPRVPGATCSSQREACSPSISSAPAGRGSVPGRSAPLRSALDRRWIRRIARPADCRHGALAAAGPPPGPAPGVER</sequence>
<feature type="region of interest" description="Disordered" evidence="1">
    <location>
        <begin position="26"/>
        <end position="108"/>
    </location>
</feature>
<feature type="compositionally biased region" description="Polar residues" evidence="1">
    <location>
        <begin position="146"/>
        <end position="160"/>
    </location>
</feature>
<organism evidence="2">
    <name type="scientific">Panicum hallii</name>
    <dbReference type="NCBI Taxonomy" id="206008"/>
    <lineage>
        <taxon>Eukaryota</taxon>
        <taxon>Viridiplantae</taxon>
        <taxon>Streptophyta</taxon>
        <taxon>Embryophyta</taxon>
        <taxon>Tracheophyta</taxon>
        <taxon>Spermatophyta</taxon>
        <taxon>Magnoliopsida</taxon>
        <taxon>Liliopsida</taxon>
        <taxon>Poales</taxon>
        <taxon>Poaceae</taxon>
        <taxon>PACMAD clade</taxon>
        <taxon>Panicoideae</taxon>
        <taxon>Panicodae</taxon>
        <taxon>Paniceae</taxon>
        <taxon>Panicinae</taxon>
        <taxon>Panicum</taxon>
        <taxon>Panicum sect. Panicum</taxon>
    </lineage>
</organism>
<evidence type="ECO:0000313" key="2">
    <source>
        <dbReference type="EMBL" id="PAN31217.1"/>
    </source>
</evidence>
<name>A0A2S3HW27_9POAL</name>
<accession>A0A2S3HW27</accession>
<dbReference type="Proteomes" id="UP000243499">
    <property type="component" value="Chromosome 5"/>
</dbReference>
<dbReference type="AlphaFoldDB" id="A0A2S3HW27"/>
<dbReference type="Gramene" id="PAN31217">
    <property type="protein sequence ID" value="PAN31217"/>
    <property type="gene ID" value="PAHAL_5G405000"/>
</dbReference>
<feature type="compositionally biased region" description="Basic and acidic residues" evidence="1">
    <location>
        <begin position="53"/>
        <end position="63"/>
    </location>
</feature>